<dbReference type="RefSeq" id="XP_073779583.1">
    <property type="nucleotide sequence ID" value="XM_073923482.1"/>
</dbReference>
<evidence type="ECO:0000313" key="2">
    <source>
        <dbReference type="RefSeq" id="XP_073779583.1"/>
    </source>
</evidence>
<protein>
    <submittedName>
        <fullName evidence="2">Nectin-3-like protein isoform X1</fullName>
    </submittedName>
</protein>
<gene>
    <name evidence="2" type="primary">nectin3a</name>
</gene>
<dbReference type="Proteomes" id="UP000000437">
    <property type="component" value="Chromosome 15"/>
</dbReference>
<reference evidence="2" key="1">
    <citation type="submission" date="2025-08" db="UniProtKB">
        <authorList>
            <consortium name="RefSeq"/>
        </authorList>
    </citation>
    <scope>IDENTIFICATION</scope>
    <source>
        <strain evidence="2">Tuebingen</strain>
        <tissue evidence="2">Fibroblasts and whole tissue</tissue>
    </source>
</reference>
<keyword evidence="1" id="KW-1185">Reference proteome</keyword>
<organism evidence="1 2">
    <name type="scientific">Danio rerio</name>
    <name type="common">Zebrafish</name>
    <name type="synonym">Brachydanio rerio</name>
    <dbReference type="NCBI Taxonomy" id="7955"/>
    <lineage>
        <taxon>Eukaryota</taxon>
        <taxon>Metazoa</taxon>
        <taxon>Chordata</taxon>
        <taxon>Craniata</taxon>
        <taxon>Vertebrata</taxon>
        <taxon>Euteleostomi</taxon>
        <taxon>Actinopterygii</taxon>
        <taxon>Neopterygii</taxon>
        <taxon>Teleostei</taxon>
        <taxon>Ostariophysi</taxon>
        <taxon>Cypriniformes</taxon>
        <taxon>Danionidae</taxon>
        <taxon>Danioninae</taxon>
        <taxon>Danio</taxon>
    </lineage>
</organism>
<evidence type="ECO:0000313" key="1">
    <source>
        <dbReference type="Proteomes" id="UP000000437"/>
    </source>
</evidence>
<sequence>MAEEVRHFFGNTTLFRRLLPLLGFLFSACDGVWSNQVVVPAQVTSVLGKNVTLSCRMEMSSNLSLTQSSWERHLPSGIITLAVFNPVYGTSVADEYSRRVHFLKPSVHDVSIVLQGVGFADIGMYTCKMVTFELGNMQASTNVDVMVEPKVYVSPGSLSLTADDGETLVATCTAERGRPAAEVFWESDLPGQTAVVTQSEPEGTTTTLVHYVLAPTRASHGRSLSCVVRHPALSRDFRIPYRLNVFFVPDVMVIGGKNVWYVGQKDVQLDCKANANPPALFYLWTRLDALMPAGVNMHNGSLVFTRPLEATDSGQYRCEVQNDVGQNFHDVPFLVLDPPPTTAAPTTTTTFSKSLHPDTSLTITAPINQRAHFSSPTRSSPRDADLSTLVGGIVGGILILVLLLALAGAFYMRRRRTFRGDYYTKQYIGPSDMQKESQLDVLEPHELQDVYGDDSGNGSQDLKPKPEGDIIYPDYPNDHKDTEGWGDNLSLQREASYYSDHHNHHNVNPSGPPLHNGSPYLRDECFDNATDNDYVSHIDGSVISRREWLRSLFIRRHHSRMNHQLFQHIFCTADALPAATHYWKTSIHTHSHTYTLANLKYSIHLHSHVFRLWGKPRAPRRNLRKHVENMQTGPAGTRIMTFLL</sequence>
<name>A0AC58HC72_DANRE</name>
<proteinExistence type="predicted"/>
<accession>A0AC58HC72</accession>